<evidence type="ECO:0000313" key="3">
    <source>
        <dbReference type="Proteomes" id="UP000187406"/>
    </source>
</evidence>
<accession>A0A1Q3DBE0</accession>
<dbReference type="AlphaFoldDB" id="A0A1Q3DBE0"/>
<dbReference type="Proteomes" id="UP000187406">
    <property type="component" value="Unassembled WGS sequence"/>
</dbReference>
<dbReference type="GO" id="GO:0003729">
    <property type="term" value="F:mRNA binding"/>
    <property type="evidence" value="ECO:0007669"/>
    <property type="project" value="TreeGrafter"/>
</dbReference>
<feature type="region of interest" description="Disordered" evidence="1">
    <location>
        <begin position="408"/>
        <end position="428"/>
    </location>
</feature>
<dbReference type="STRING" id="3775.A0A1Q3DBE0"/>
<keyword evidence="3" id="KW-1185">Reference proteome</keyword>
<comment type="caution">
    <text evidence="2">The sequence shown here is derived from an EMBL/GenBank/DDBJ whole genome shotgun (WGS) entry which is preliminary data.</text>
</comment>
<feature type="compositionally biased region" description="Basic and acidic residues" evidence="1">
    <location>
        <begin position="587"/>
        <end position="596"/>
    </location>
</feature>
<dbReference type="InParanoid" id="A0A1Q3DBE0"/>
<dbReference type="FunCoup" id="A0A1Q3DBE0">
    <property type="interactions" value="1905"/>
</dbReference>
<name>A0A1Q3DBE0_CEPFO</name>
<dbReference type="OrthoDB" id="48651at2759"/>
<feature type="compositionally biased region" description="Basic and acidic residues" evidence="1">
    <location>
        <begin position="498"/>
        <end position="555"/>
    </location>
</feature>
<evidence type="ECO:0000313" key="2">
    <source>
        <dbReference type="EMBL" id="GAV89771.1"/>
    </source>
</evidence>
<sequence length="624" mass="69548">MSKKRAFSGNTMTLKDFHGGSIPTDLPLPSAPGVVVRCTDRSGYERPSSWGNPMGPPDQRNRPNSSPATRHFDDKTPFVTCNALIGRNFDEDERKPLDGVSAPRRTVSDESFRVLASWVEPKLHSVSSGRSSVLPLSSAPVNSYSGRVSEVAHVGVSSQNFVGSSGQGGSGAYPNAWVAKKDAVVRGGSSEPVKPPWSEVNAVSKLAHASAFEKVSSGRWHSKPIHYQTDVEVSRYSAMDNGLRTKGSGENTANRTDAMGGREYHDATLVRHVEGRFGAEDESQGSRKELVDYERGRSSTNLEVKERISKVYADGIQCARPDGKFGGSEMQHGLPLEVAERPKLKLLPRTKPLENLEPPVMDRKQVYQRLSDSAYHCHTEFGNEVHGYMNPAKSVLAGSECGNKAEDRHKLNLNPRSQPLEPLEGNTERGRNYLFGGARPRELVLKERGINVVTLNNHDSGLHSDRIKFGVSKTERASGHAISSRHSERPDNVLLDQRTQKKSENRDHRVDVDRVDMRRRNWHNENRRNGRETERQQQQQKERQRSPETWRKIVDQPKPATHDVVGLRYGKATSAVELAQAFSRSFSDPKPDDRYSGQRRLPGNSHMPFSRLMGPTSRTQINGY</sequence>
<proteinExistence type="predicted"/>
<organism evidence="2 3">
    <name type="scientific">Cephalotus follicularis</name>
    <name type="common">Albany pitcher plant</name>
    <dbReference type="NCBI Taxonomy" id="3775"/>
    <lineage>
        <taxon>Eukaryota</taxon>
        <taxon>Viridiplantae</taxon>
        <taxon>Streptophyta</taxon>
        <taxon>Embryophyta</taxon>
        <taxon>Tracheophyta</taxon>
        <taxon>Spermatophyta</taxon>
        <taxon>Magnoliopsida</taxon>
        <taxon>eudicotyledons</taxon>
        <taxon>Gunneridae</taxon>
        <taxon>Pentapetalae</taxon>
        <taxon>rosids</taxon>
        <taxon>fabids</taxon>
        <taxon>Oxalidales</taxon>
        <taxon>Cephalotaceae</taxon>
        <taxon>Cephalotus</taxon>
    </lineage>
</organism>
<dbReference type="InterPro" id="IPR010433">
    <property type="entry name" value="EIF-4B_pln"/>
</dbReference>
<dbReference type="EMBL" id="BDDD01005752">
    <property type="protein sequence ID" value="GAV89771.1"/>
    <property type="molecule type" value="Genomic_DNA"/>
</dbReference>
<gene>
    <name evidence="2" type="ORF">CFOL_v3_33184</name>
</gene>
<protein>
    <submittedName>
        <fullName evidence="2">Uncharacterized protein</fullName>
    </submittedName>
</protein>
<dbReference type="GO" id="GO:0003743">
    <property type="term" value="F:translation initiation factor activity"/>
    <property type="evidence" value="ECO:0007669"/>
    <property type="project" value="InterPro"/>
</dbReference>
<feature type="region of interest" description="Disordered" evidence="1">
    <location>
        <begin position="242"/>
        <end position="262"/>
    </location>
</feature>
<evidence type="ECO:0000256" key="1">
    <source>
        <dbReference type="SAM" id="MobiDB-lite"/>
    </source>
</evidence>
<feature type="region of interest" description="Disordered" evidence="1">
    <location>
        <begin position="471"/>
        <end position="557"/>
    </location>
</feature>
<feature type="region of interest" description="Disordered" evidence="1">
    <location>
        <begin position="584"/>
        <end position="624"/>
    </location>
</feature>
<dbReference type="PANTHER" id="PTHR32091">
    <property type="entry name" value="EUKARYOTIC TRANSLATION INITIATION FACTOR 4B"/>
    <property type="match status" value="1"/>
</dbReference>
<dbReference type="PANTHER" id="PTHR32091:SF4">
    <property type="entry name" value="OS07G0546100 PROTEIN"/>
    <property type="match status" value="1"/>
</dbReference>
<feature type="region of interest" description="Disordered" evidence="1">
    <location>
        <begin position="1"/>
        <end position="74"/>
    </location>
</feature>
<reference evidence="3" key="1">
    <citation type="submission" date="2016-04" db="EMBL/GenBank/DDBJ databases">
        <title>Cephalotus genome sequencing.</title>
        <authorList>
            <person name="Fukushima K."/>
            <person name="Hasebe M."/>
            <person name="Fang X."/>
        </authorList>
    </citation>
    <scope>NUCLEOTIDE SEQUENCE [LARGE SCALE GENOMIC DNA]</scope>
    <source>
        <strain evidence="3">cv. St1</strain>
    </source>
</reference>